<dbReference type="EMBL" id="WHYR01000049">
    <property type="protein sequence ID" value="MQL53431.1"/>
    <property type="molecule type" value="Genomic_DNA"/>
</dbReference>
<evidence type="ECO:0000256" key="1">
    <source>
        <dbReference type="ARBA" id="ARBA00007557"/>
    </source>
</evidence>
<evidence type="ECO:0000256" key="3">
    <source>
        <dbReference type="ARBA" id="ARBA00049933"/>
    </source>
</evidence>
<dbReference type="OrthoDB" id="9804960at2"/>
<evidence type="ECO:0000313" key="6">
    <source>
        <dbReference type="Proteomes" id="UP000441717"/>
    </source>
</evidence>
<evidence type="ECO:0000256" key="2">
    <source>
        <dbReference type="ARBA" id="ARBA00042002"/>
    </source>
</evidence>
<proteinExistence type="inferred from homology"/>
<name>A0A6N7IU46_9FIRM</name>
<dbReference type="PIRSF" id="PIRSF000090">
    <property type="entry name" value="Beta-ETF"/>
    <property type="match status" value="1"/>
</dbReference>
<dbReference type="RefSeq" id="WP_152947906.1">
    <property type="nucleotide sequence ID" value="NZ_WHYR01000049.1"/>
</dbReference>
<gene>
    <name evidence="5" type="ORF">GFC01_14420</name>
</gene>
<dbReference type="Proteomes" id="UP000441717">
    <property type="component" value="Unassembled WGS sequence"/>
</dbReference>
<reference evidence="5 6" key="1">
    <citation type="submission" date="2019-10" db="EMBL/GenBank/DDBJ databases">
        <title>Comparative genomics of sulfur disproportionating microorganisms.</title>
        <authorList>
            <person name="Ward L.M."/>
            <person name="Bertran E."/>
            <person name="Johnston D."/>
        </authorList>
    </citation>
    <scope>NUCLEOTIDE SEQUENCE [LARGE SCALE GENOMIC DNA]</scope>
    <source>
        <strain evidence="5 6">DSM 14055</strain>
    </source>
</reference>
<feature type="domain" description="Electron transfer flavoprotein alpha/beta-subunit N-terminal" evidence="4">
    <location>
        <begin position="23"/>
        <end position="213"/>
    </location>
</feature>
<keyword evidence="6" id="KW-1185">Reference proteome</keyword>
<dbReference type="PROSITE" id="PS01065">
    <property type="entry name" value="ETF_BETA"/>
    <property type="match status" value="1"/>
</dbReference>
<comment type="caution">
    <text evidence="5">The sequence shown here is derived from an EMBL/GenBank/DDBJ whole genome shotgun (WGS) entry which is preliminary data.</text>
</comment>
<comment type="similarity">
    <text evidence="1">Belongs to the ETF beta-subunit/FixA family.</text>
</comment>
<sequence>MPEILVCYKWVVDEGDIRVAAGSKELILDRVSYKISDYDRNAIEEAVRLQEKHGGSVTAITVGPPTAKAGLKDALSRGPEKAYFISDSAFTDLEPSQTAAVLAAVIKDRLAFDLIICAEGSSDLYAQQVGPRLAELLNIPCATYVNKLTFESNRFIVERKLDDGIEVLTINPPALVTVLPDINTPRLPGLKQVLAAGKKPVVKLGLDDLGQEYEVRLKTLSVEAATMERRREKFEASDADIHRFVEALIKEGVIA</sequence>
<dbReference type="PANTHER" id="PTHR21294:SF17">
    <property type="entry name" value="PROTEIN FIXA"/>
    <property type="match status" value="1"/>
</dbReference>
<dbReference type="Gene3D" id="3.40.50.620">
    <property type="entry name" value="HUPs"/>
    <property type="match status" value="1"/>
</dbReference>
<evidence type="ECO:0000259" key="4">
    <source>
        <dbReference type="SMART" id="SM00893"/>
    </source>
</evidence>
<dbReference type="CDD" id="cd01714">
    <property type="entry name" value="ETF_beta"/>
    <property type="match status" value="1"/>
</dbReference>
<dbReference type="InterPro" id="IPR033948">
    <property type="entry name" value="ETF_beta_N"/>
</dbReference>
<dbReference type="SMART" id="SM00893">
    <property type="entry name" value="ETF"/>
    <property type="match status" value="1"/>
</dbReference>
<organism evidence="5 6">
    <name type="scientific">Desulfofundulus thermobenzoicus</name>
    <dbReference type="NCBI Taxonomy" id="29376"/>
    <lineage>
        <taxon>Bacteria</taxon>
        <taxon>Bacillati</taxon>
        <taxon>Bacillota</taxon>
        <taxon>Clostridia</taxon>
        <taxon>Eubacteriales</taxon>
        <taxon>Peptococcaceae</taxon>
        <taxon>Desulfofundulus</taxon>
    </lineage>
</organism>
<dbReference type="PANTHER" id="PTHR21294">
    <property type="entry name" value="ELECTRON TRANSFER FLAVOPROTEIN BETA-SUBUNIT"/>
    <property type="match status" value="1"/>
</dbReference>
<dbReference type="InterPro" id="IPR014730">
    <property type="entry name" value="ETF_a/b_N"/>
</dbReference>
<dbReference type="InterPro" id="IPR000049">
    <property type="entry name" value="ET-Flavoprotein_bsu_CS"/>
</dbReference>
<accession>A0A6N7IU46</accession>
<dbReference type="InterPro" id="IPR012255">
    <property type="entry name" value="ETF_b"/>
</dbReference>
<comment type="cofactor">
    <cofactor evidence="3">
        <name>AMP</name>
        <dbReference type="ChEBI" id="CHEBI:456215"/>
    </cofactor>
</comment>
<dbReference type="InterPro" id="IPR014729">
    <property type="entry name" value="Rossmann-like_a/b/a_fold"/>
</dbReference>
<dbReference type="AlphaFoldDB" id="A0A6N7IU46"/>
<dbReference type="Pfam" id="PF01012">
    <property type="entry name" value="ETF"/>
    <property type="match status" value="1"/>
</dbReference>
<evidence type="ECO:0000313" key="5">
    <source>
        <dbReference type="EMBL" id="MQL53431.1"/>
    </source>
</evidence>
<dbReference type="GO" id="GO:0009055">
    <property type="term" value="F:electron transfer activity"/>
    <property type="evidence" value="ECO:0007669"/>
    <property type="project" value="InterPro"/>
</dbReference>
<dbReference type="SUPFAM" id="SSF52402">
    <property type="entry name" value="Adenine nucleotide alpha hydrolases-like"/>
    <property type="match status" value="1"/>
</dbReference>
<protein>
    <recommendedName>
        <fullName evidence="2">Electron transfer flavoprotein small subunit</fullName>
    </recommendedName>
</protein>